<dbReference type="GO" id="GO:0006351">
    <property type="term" value="P:DNA-templated transcription"/>
    <property type="evidence" value="ECO:0007669"/>
    <property type="project" value="InterPro"/>
</dbReference>
<evidence type="ECO:0000256" key="1">
    <source>
        <dbReference type="ARBA" id="ARBA00022723"/>
    </source>
</evidence>
<comment type="caution">
    <text evidence="8">The sequence shown here is derived from an EMBL/GenBank/DDBJ whole genome shotgun (WGS) entry which is preliminary data.</text>
</comment>
<evidence type="ECO:0000313" key="8">
    <source>
        <dbReference type="EMBL" id="RSH80831.1"/>
    </source>
</evidence>
<keyword evidence="7" id="KW-0732">Signal</keyword>
<keyword evidence="9" id="KW-1185">Reference proteome</keyword>
<keyword evidence="1" id="KW-0479">Metal-binding</keyword>
<feature type="chain" id="PRO_5019312732" description="Transcription factor domain-containing protein" evidence="7">
    <location>
        <begin position="21"/>
        <end position="398"/>
    </location>
</feature>
<dbReference type="EMBL" id="RSCD01000032">
    <property type="protein sequence ID" value="RSH80831.1"/>
    <property type="molecule type" value="Genomic_DNA"/>
</dbReference>
<dbReference type="GO" id="GO:0008270">
    <property type="term" value="F:zinc ion binding"/>
    <property type="evidence" value="ECO:0007669"/>
    <property type="project" value="InterPro"/>
</dbReference>
<feature type="signal peptide" evidence="7">
    <location>
        <begin position="1"/>
        <end position="20"/>
    </location>
</feature>
<protein>
    <recommendedName>
        <fullName evidence="10">Transcription factor domain-containing protein</fullName>
    </recommendedName>
</protein>
<name>A0A427XPS7_9TREE</name>
<evidence type="ECO:0000313" key="9">
    <source>
        <dbReference type="Proteomes" id="UP000279259"/>
    </source>
</evidence>
<evidence type="ECO:0008006" key="10">
    <source>
        <dbReference type="Google" id="ProtNLM"/>
    </source>
</evidence>
<evidence type="ECO:0000256" key="6">
    <source>
        <dbReference type="ARBA" id="ARBA00023242"/>
    </source>
</evidence>
<dbReference type="Proteomes" id="UP000279259">
    <property type="component" value="Unassembled WGS sequence"/>
</dbReference>
<dbReference type="InterPro" id="IPR051615">
    <property type="entry name" value="Transcr_Regulatory_Elem"/>
</dbReference>
<keyword evidence="4" id="KW-0238">DNA-binding</keyword>
<keyword evidence="2" id="KW-0862">Zinc</keyword>
<evidence type="ECO:0000256" key="3">
    <source>
        <dbReference type="ARBA" id="ARBA00023015"/>
    </source>
</evidence>
<proteinExistence type="predicted"/>
<evidence type="ECO:0000256" key="2">
    <source>
        <dbReference type="ARBA" id="ARBA00022833"/>
    </source>
</evidence>
<keyword evidence="5" id="KW-0804">Transcription</keyword>
<sequence length="398" mass="44605">MVLGGTCFSEFLLMVLYACASRMIDGLTEEQKLAQGDLFVKLAKAYLAKEMEGPTKITTIQGLLLLSGRECALGDISQGWNHAGLATRDRLFWAAFIWDKALSLALGREPTFHPRPGGDPSTIPDFDDDNEHWIPYFMHPLNCPLVLQGYVYPQSSRVVTFRLLARLCMIVHDIIMGLYSSESRDNVPQIRARFVDETRKRLDALWYDVPSLMKAGPTQPSPPPHIFGFLMLFRASYILLHRPTITASDIATASGPAAICLQHSQLATQVAINFSQTFDERISSVPRYSWFVAASFDVVLLDSKVPDAQMEALERLSVWLRIMDKNLVRAPSIRRSVQHISGLVRHVLERNTLLAMSEAGRSIEAHFAKQRGVHATPILDNILGGTESFDFFDLLQTE</sequence>
<dbReference type="CDD" id="cd12148">
    <property type="entry name" value="fungal_TF_MHR"/>
    <property type="match status" value="1"/>
</dbReference>
<organism evidence="8 9">
    <name type="scientific">Saitozyma podzolica</name>
    <dbReference type="NCBI Taxonomy" id="1890683"/>
    <lineage>
        <taxon>Eukaryota</taxon>
        <taxon>Fungi</taxon>
        <taxon>Dikarya</taxon>
        <taxon>Basidiomycota</taxon>
        <taxon>Agaricomycotina</taxon>
        <taxon>Tremellomycetes</taxon>
        <taxon>Tremellales</taxon>
        <taxon>Trimorphomycetaceae</taxon>
        <taxon>Saitozyma</taxon>
    </lineage>
</organism>
<dbReference type="AlphaFoldDB" id="A0A427XPS7"/>
<evidence type="ECO:0000256" key="7">
    <source>
        <dbReference type="SAM" id="SignalP"/>
    </source>
</evidence>
<gene>
    <name evidence="8" type="ORF">EHS25_007000</name>
</gene>
<dbReference type="OrthoDB" id="2593029at2759"/>
<dbReference type="PANTHER" id="PTHR31313:SF85">
    <property type="entry name" value="ZN(II)2CYS6 TRANSCRIPTION FACTOR (EUROFUNG)"/>
    <property type="match status" value="1"/>
</dbReference>
<evidence type="ECO:0000256" key="5">
    <source>
        <dbReference type="ARBA" id="ARBA00023163"/>
    </source>
</evidence>
<keyword evidence="3" id="KW-0805">Transcription regulation</keyword>
<keyword evidence="6" id="KW-0539">Nucleus</keyword>
<dbReference type="GO" id="GO:0003677">
    <property type="term" value="F:DNA binding"/>
    <property type="evidence" value="ECO:0007669"/>
    <property type="project" value="UniProtKB-KW"/>
</dbReference>
<dbReference type="STRING" id="1890683.A0A427XPS7"/>
<reference evidence="8 9" key="1">
    <citation type="submission" date="2018-11" db="EMBL/GenBank/DDBJ databases">
        <title>Genome sequence of Saitozyma podzolica DSM 27192.</title>
        <authorList>
            <person name="Aliyu H."/>
            <person name="Gorte O."/>
            <person name="Ochsenreither K."/>
        </authorList>
    </citation>
    <scope>NUCLEOTIDE SEQUENCE [LARGE SCALE GENOMIC DNA]</scope>
    <source>
        <strain evidence="8 9">DSM 27192</strain>
    </source>
</reference>
<accession>A0A427XPS7</accession>
<dbReference type="PANTHER" id="PTHR31313">
    <property type="entry name" value="TY1 ENHANCER ACTIVATOR"/>
    <property type="match status" value="1"/>
</dbReference>
<evidence type="ECO:0000256" key="4">
    <source>
        <dbReference type="ARBA" id="ARBA00023125"/>
    </source>
</evidence>